<keyword evidence="5" id="KW-1185">Reference proteome</keyword>
<dbReference type="InterPro" id="IPR013783">
    <property type="entry name" value="Ig-like_fold"/>
</dbReference>
<feature type="compositionally biased region" description="Polar residues" evidence="2">
    <location>
        <begin position="163"/>
        <end position="172"/>
    </location>
</feature>
<feature type="compositionally biased region" description="Low complexity" evidence="2">
    <location>
        <begin position="579"/>
        <end position="593"/>
    </location>
</feature>
<dbReference type="OMA" id="WIEGWRR"/>
<feature type="compositionally biased region" description="Pro residues" evidence="2">
    <location>
        <begin position="461"/>
        <end position="470"/>
    </location>
</feature>
<dbReference type="InterPro" id="IPR013784">
    <property type="entry name" value="Carb-bd-like_fold"/>
</dbReference>
<protein>
    <recommendedName>
        <fullName evidence="3">CBM20 domain-containing protein</fullName>
    </recommendedName>
</protein>
<dbReference type="SMART" id="SM01065">
    <property type="entry name" value="CBM_2"/>
    <property type="match status" value="1"/>
</dbReference>
<reference evidence="4 5" key="1">
    <citation type="submission" date="2014-11" db="EMBL/GenBank/DDBJ databases">
        <authorList>
            <person name="Zhu J."/>
            <person name="Qi W."/>
            <person name="Song R."/>
        </authorList>
    </citation>
    <scope>NUCLEOTIDE SEQUENCE [LARGE SCALE GENOMIC DNA]</scope>
</reference>
<feature type="domain" description="CBM20" evidence="3">
    <location>
        <begin position="615"/>
        <end position="720"/>
    </location>
</feature>
<name>A0A0G4EKF6_VITBC</name>
<feature type="region of interest" description="Disordered" evidence="2">
    <location>
        <begin position="392"/>
        <end position="470"/>
    </location>
</feature>
<dbReference type="SUPFAM" id="SSF49452">
    <property type="entry name" value="Starch-binding domain-like"/>
    <property type="match status" value="1"/>
</dbReference>
<evidence type="ECO:0000259" key="3">
    <source>
        <dbReference type="PROSITE" id="PS51166"/>
    </source>
</evidence>
<feature type="compositionally biased region" description="Polar residues" evidence="2">
    <location>
        <begin position="133"/>
        <end position="151"/>
    </location>
</feature>
<dbReference type="InterPro" id="IPR002044">
    <property type="entry name" value="CBM20"/>
</dbReference>
<feature type="coiled-coil region" evidence="1">
    <location>
        <begin position="337"/>
        <end position="371"/>
    </location>
</feature>
<dbReference type="VEuPathDB" id="CryptoDB:Vbra_20426"/>
<gene>
    <name evidence="4" type="ORF">Vbra_20426</name>
</gene>
<dbReference type="CDD" id="cd05467">
    <property type="entry name" value="CBM20"/>
    <property type="match status" value="1"/>
</dbReference>
<evidence type="ECO:0000256" key="1">
    <source>
        <dbReference type="SAM" id="Coils"/>
    </source>
</evidence>
<feature type="region of interest" description="Disordered" evidence="2">
    <location>
        <begin position="303"/>
        <end position="335"/>
    </location>
</feature>
<proteinExistence type="predicted"/>
<sequence>MEDLLGTFTASGSASLFSTVPPSASADPAPSPSHEEYMQRCILEDTDTGGGEWLGTSTEGLPSSPAAAGRGGGAAAGLLSTGPDRQRWHPMGDWFIRNTAENKSTKEDTDSDNRLWWIEGWRRGGANGGDGWLSQTTLNQTDTRPTSNNTDTAREVAPFVSQGVLNGTTTAGASPPPPPPPPPPPRSTEQDMNIGDGGDAGMGMDAFEYSLNLTEQDSLSMTMEDIAAQTLRMTQRADEQRLGTTVTSSGGRGPPSLLEQKFPHLFRADGMAFLNHTHTHGGTAGESPPLPVRRPHPKAMVDTGRAAVSRHQTAHSADVGVGTGDEEGVGAGGPMSHAEMMKKIQSLEEQLEAKNVQLKELQEKLLHQRATLDGSSASPASSTAAAASMMLSSPAPTAGGHAARPPTPPPPPPPPPSDSPGKDGPSVLAGAANGINSESNLRKDPSSAAQTNTQARLERLTPPPPPPPPEAQILQQLRAAKTNASSLHRRINKALSLIEGAEKKGTVKLAGESTTSSCSRLAAADLARLVRSIHGALRHPSPCVPTRTVFTQTRLSPPLKTASVDSRQSMAGDRRPTTQQPAPSRPAIPQASSSPPPVNTTTVDSTAAVPSSTALQPTNTSKVVFECKCVRTRPGDELCVAGGVSELGDWDVDRAVRMDGYNFPIWSSGELSLPSLRVIEFKYVLRRADGGKEWETFDGNREVTLSNQDEPTTIKSEFGE</sequence>
<evidence type="ECO:0000313" key="4">
    <source>
        <dbReference type="EMBL" id="CEL97013.1"/>
    </source>
</evidence>
<evidence type="ECO:0000313" key="5">
    <source>
        <dbReference type="Proteomes" id="UP000041254"/>
    </source>
</evidence>
<feature type="region of interest" description="Disordered" evidence="2">
    <location>
        <begin position="540"/>
        <end position="614"/>
    </location>
</feature>
<feature type="compositionally biased region" description="Pro residues" evidence="2">
    <location>
        <begin position="405"/>
        <end position="418"/>
    </location>
</feature>
<dbReference type="PROSITE" id="PS51166">
    <property type="entry name" value="CBM20"/>
    <property type="match status" value="1"/>
</dbReference>
<keyword evidence="1" id="KW-0175">Coiled coil</keyword>
<feature type="compositionally biased region" description="Low complexity" evidence="2">
    <location>
        <begin position="392"/>
        <end position="404"/>
    </location>
</feature>
<evidence type="ECO:0000256" key="2">
    <source>
        <dbReference type="SAM" id="MobiDB-lite"/>
    </source>
</evidence>
<feature type="compositionally biased region" description="Polar residues" evidence="2">
    <location>
        <begin position="8"/>
        <end position="20"/>
    </location>
</feature>
<feature type="region of interest" description="Disordered" evidence="2">
    <location>
        <begin position="126"/>
        <end position="202"/>
    </location>
</feature>
<dbReference type="GO" id="GO:2001070">
    <property type="term" value="F:starch binding"/>
    <property type="evidence" value="ECO:0007669"/>
    <property type="project" value="InterPro"/>
</dbReference>
<accession>A0A0G4EKF6</accession>
<dbReference type="Proteomes" id="UP000041254">
    <property type="component" value="Unassembled WGS sequence"/>
</dbReference>
<dbReference type="EMBL" id="CDMY01000252">
    <property type="protein sequence ID" value="CEL97013.1"/>
    <property type="molecule type" value="Genomic_DNA"/>
</dbReference>
<dbReference type="Gene3D" id="2.60.40.10">
    <property type="entry name" value="Immunoglobulins"/>
    <property type="match status" value="1"/>
</dbReference>
<dbReference type="InParanoid" id="A0A0G4EKF6"/>
<dbReference type="SUPFAM" id="SSF101447">
    <property type="entry name" value="Formin homology 2 domain (FH2 domain)"/>
    <property type="match status" value="1"/>
</dbReference>
<feature type="compositionally biased region" description="Polar residues" evidence="2">
    <location>
        <begin position="599"/>
        <end position="614"/>
    </location>
</feature>
<feature type="region of interest" description="Disordered" evidence="2">
    <location>
        <begin position="236"/>
        <end position="256"/>
    </location>
</feature>
<feature type="region of interest" description="Disordered" evidence="2">
    <location>
        <begin position="1"/>
        <end position="74"/>
    </location>
</feature>
<organism evidence="4 5">
    <name type="scientific">Vitrella brassicaformis (strain CCMP3155)</name>
    <dbReference type="NCBI Taxonomy" id="1169540"/>
    <lineage>
        <taxon>Eukaryota</taxon>
        <taxon>Sar</taxon>
        <taxon>Alveolata</taxon>
        <taxon>Colpodellida</taxon>
        <taxon>Vitrellaceae</taxon>
        <taxon>Vitrella</taxon>
    </lineage>
</organism>
<dbReference type="AlphaFoldDB" id="A0A0G4EKF6"/>
<dbReference type="OrthoDB" id="40902at2759"/>
<dbReference type="Pfam" id="PF00686">
    <property type="entry name" value="CBM_20"/>
    <property type="match status" value="1"/>
</dbReference>
<feature type="compositionally biased region" description="Pro residues" evidence="2">
    <location>
        <begin position="174"/>
        <end position="186"/>
    </location>
</feature>